<feature type="domain" description="MoaB/Mog" evidence="7">
    <location>
        <begin position="8"/>
        <end position="152"/>
    </location>
</feature>
<sequence length="164" mass="17636">MQSSLSIAVITVSDTRTEETDTSGKYLQEQVTLAGHKLVSRQIVKDDTYLLRAIVATLVADESVNAVLLTGGTGFTKRDNTVKAIQPLFDTPIEGFGELFRMLSHAEIGSSSMQSRAIAGLSNNTIIFCMPGSTGACRTAWEGLIAEQLNAAHKPCNFVEKLVS</sequence>
<accession>A0A917GK42</accession>
<evidence type="ECO:0000256" key="3">
    <source>
        <dbReference type="ARBA" id="ARBA00006112"/>
    </source>
</evidence>
<keyword evidence="5 6" id="KW-0501">Molybdenum cofactor biosynthesis</keyword>
<dbReference type="AlphaFoldDB" id="A0A917GK42"/>
<dbReference type="FunFam" id="3.40.980.10:FF:000006">
    <property type="entry name" value="Molybdenum cofactor biosynthesis protein B"/>
    <property type="match status" value="1"/>
</dbReference>
<dbReference type="InterPro" id="IPR036425">
    <property type="entry name" value="MoaB/Mog-like_dom_sf"/>
</dbReference>
<organism evidence="8 9">
    <name type="scientific">Pseudohongiella nitratireducens</name>
    <dbReference type="NCBI Taxonomy" id="1768907"/>
    <lineage>
        <taxon>Bacteria</taxon>
        <taxon>Pseudomonadati</taxon>
        <taxon>Pseudomonadota</taxon>
        <taxon>Gammaproteobacteria</taxon>
        <taxon>Pseudomonadales</taxon>
        <taxon>Pseudohongiellaceae</taxon>
        <taxon>Pseudohongiella</taxon>
    </lineage>
</organism>
<dbReference type="NCBIfam" id="TIGR02667">
    <property type="entry name" value="moaB_proteo"/>
    <property type="match status" value="1"/>
</dbReference>
<evidence type="ECO:0000259" key="7">
    <source>
        <dbReference type="SMART" id="SM00852"/>
    </source>
</evidence>
<comment type="function">
    <text evidence="1 6">May be involved in the biosynthesis of molybdopterin.</text>
</comment>
<comment type="caution">
    <text evidence="8">The sequence shown here is derived from an EMBL/GenBank/DDBJ whole genome shotgun (WGS) entry which is preliminary data.</text>
</comment>
<comment type="pathway">
    <text evidence="2 6">Cofactor biosynthesis; molybdopterin biosynthesis.</text>
</comment>
<keyword evidence="9" id="KW-1185">Reference proteome</keyword>
<reference evidence="8" key="1">
    <citation type="journal article" date="2014" name="Int. J. Syst. Evol. Microbiol.">
        <title>Complete genome sequence of Corynebacterium casei LMG S-19264T (=DSM 44701T), isolated from a smear-ripened cheese.</title>
        <authorList>
            <consortium name="US DOE Joint Genome Institute (JGI-PGF)"/>
            <person name="Walter F."/>
            <person name="Albersmeier A."/>
            <person name="Kalinowski J."/>
            <person name="Ruckert C."/>
        </authorList>
    </citation>
    <scope>NUCLEOTIDE SEQUENCE</scope>
    <source>
        <strain evidence="8">CGMCC 1.15425</strain>
    </source>
</reference>
<evidence type="ECO:0000256" key="2">
    <source>
        <dbReference type="ARBA" id="ARBA00005046"/>
    </source>
</evidence>
<dbReference type="PROSITE" id="PS01078">
    <property type="entry name" value="MOCF_BIOSYNTHESIS_1"/>
    <property type="match status" value="1"/>
</dbReference>
<dbReference type="GO" id="GO:0005829">
    <property type="term" value="C:cytosol"/>
    <property type="evidence" value="ECO:0007669"/>
    <property type="project" value="TreeGrafter"/>
</dbReference>
<dbReference type="InterPro" id="IPR013484">
    <property type="entry name" value="MoaB_proteobac"/>
</dbReference>
<evidence type="ECO:0000256" key="5">
    <source>
        <dbReference type="ARBA" id="ARBA00023150"/>
    </source>
</evidence>
<dbReference type="PANTHER" id="PTHR43232:SF2">
    <property type="entry name" value="MOLYBDENUM COFACTOR BIOSYNTHESIS PROTEIN B"/>
    <property type="match status" value="1"/>
</dbReference>
<dbReference type="PIRSF" id="PIRSF006443">
    <property type="entry name" value="MoaB"/>
    <property type="match status" value="1"/>
</dbReference>
<evidence type="ECO:0000313" key="9">
    <source>
        <dbReference type="Proteomes" id="UP000627715"/>
    </source>
</evidence>
<evidence type="ECO:0000256" key="1">
    <source>
        <dbReference type="ARBA" id="ARBA00003487"/>
    </source>
</evidence>
<gene>
    <name evidence="8" type="ORF">GCM10011403_02230</name>
</gene>
<dbReference type="SUPFAM" id="SSF53218">
    <property type="entry name" value="Molybdenum cofactor biosynthesis proteins"/>
    <property type="match status" value="1"/>
</dbReference>
<comment type="similarity">
    <text evidence="3 6">Belongs to the MoaB/Mog family.</text>
</comment>
<protein>
    <recommendedName>
        <fullName evidence="4 6">Molybdenum cofactor biosynthesis protein B</fullName>
    </recommendedName>
</protein>
<dbReference type="InterPro" id="IPR008284">
    <property type="entry name" value="MoCF_biosynth_CS"/>
</dbReference>
<dbReference type="GO" id="GO:0006777">
    <property type="term" value="P:Mo-molybdopterin cofactor biosynthetic process"/>
    <property type="evidence" value="ECO:0007669"/>
    <property type="project" value="UniProtKB-UniRule"/>
</dbReference>
<dbReference type="Gene3D" id="3.40.980.10">
    <property type="entry name" value="MoaB/Mog-like domain"/>
    <property type="match status" value="1"/>
</dbReference>
<name>A0A917GK42_9GAMM</name>
<dbReference type="PANTHER" id="PTHR43232">
    <property type="entry name" value="MOLYBDENUM COFACTOR BIOSYNTHESIS PROTEIN B"/>
    <property type="match status" value="1"/>
</dbReference>
<dbReference type="InterPro" id="IPR001453">
    <property type="entry name" value="MoaB/Mog_dom"/>
</dbReference>
<evidence type="ECO:0000256" key="6">
    <source>
        <dbReference type="PIRNR" id="PIRNR006443"/>
    </source>
</evidence>
<evidence type="ECO:0000256" key="4">
    <source>
        <dbReference type="ARBA" id="ARBA00015262"/>
    </source>
</evidence>
<dbReference type="Proteomes" id="UP000627715">
    <property type="component" value="Unassembled WGS sequence"/>
</dbReference>
<evidence type="ECO:0000313" key="8">
    <source>
        <dbReference type="EMBL" id="GGG48720.1"/>
    </source>
</evidence>
<dbReference type="NCBIfam" id="TIGR00177">
    <property type="entry name" value="molyb_syn"/>
    <property type="match status" value="1"/>
</dbReference>
<dbReference type="OrthoDB" id="9784492at2"/>
<dbReference type="CDD" id="cd00886">
    <property type="entry name" value="MogA_MoaB"/>
    <property type="match status" value="1"/>
</dbReference>
<dbReference type="EMBL" id="BMIY01000001">
    <property type="protein sequence ID" value="GGG48720.1"/>
    <property type="molecule type" value="Genomic_DNA"/>
</dbReference>
<dbReference type="SMART" id="SM00852">
    <property type="entry name" value="MoCF_biosynth"/>
    <property type="match status" value="1"/>
</dbReference>
<dbReference type="RefSeq" id="WP_068812598.1">
    <property type="nucleotide sequence ID" value="NZ_BMIY01000001.1"/>
</dbReference>
<proteinExistence type="inferred from homology"/>
<dbReference type="InterPro" id="IPR012245">
    <property type="entry name" value="MoaB"/>
</dbReference>
<dbReference type="Pfam" id="PF00994">
    <property type="entry name" value="MoCF_biosynth"/>
    <property type="match status" value="1"/>
</dbReference>
<reference evidence="8" key="2">
    <citation type="submission" date="2020-09" db="EMBL/GenBank/DDBJ databases">
        <authorList>
            <person name="Sun Q."/>
            <person name="Zhou Y."/>
        </authorList>
    </citation>
    <scope>NUCLEOTIDE SEQUENCE</scope>
    <source>
        <strain evidence="8">CGMCC 1.15425</strain>
    </source>
</reference>